<evidence type="ECO:0000256" key="4">
    <source>
        <dbReference type="ARBA" id="ARBA00022475"/>
    </source>
</evidence>
<dbReference type="InterPro" id="IPR006029">
    <property type="entry name" value="Neurotrans-gated_channel_TM"/>
</dbReference>
<name>A0A2B4SGY3_STYPI</name>
<keyword evidence="8 11" id="KW-0406">Ion transport</keyword>
<dbReference type="SUPFAM" id="SSF63712">
    <property type="entry name" value="Nicotinic receptor ligand binding domain-like"/>
    <property type="match status" value="1"/>
</dbReference>
<feature type="domain" description="Neurotransmitter-gated ion-channel transmembrane" evidence="13">
    <location>
        <begin position="226"/>
        <end position="319"/>
    </location>
</feature>
<dbReference type="Proteomes" id="UP000225706">
    <property type="component" value="Unassembled WGS sequence"/>
</dbReference>
<evidence type="ECO:0000256" key="1">
    <source>
        <dbReference type="ARBA" id="ARBA00004141"/>
    </source>
</evidence>
<evidence type="ECO:0000259" key="12">
    <source>
        <dbReference type="Pfam" id="PF02931"/>
    </source>
</evidence>
<dbReference type="InterPro" id="IPR006202">
    <property type="entry name" value="Neur_chan_lig-bd"/>
</dbReference>
<feature type="domain" description="Neurotransmitter-gated ion-channel ligand-binding" evidence="12">
    <location>
        <begin position="13"/>
        <end position="219"/>
    </location>
</feature>
<keyword evidence="10 11" id="KW-0407">Ion channel</keyword>
<dbReference type="GO" id="GO:0005230">
    <property type="term" value="F:extracellular ligand-gated monoatomic ion channel activity"/>
    <property type="evidence" value="ECO:0007669"/>
    <property type="project" value="InterPro"/>
</dbReference>
<evidence type="ECO:0000256" key="6">
    <source>
        <dbReference type="ARBA" id="ARBA00022729"/>
    </source>
</evidence>
<comment type="similarity">
    <text evidence="11">Belongs to the ligand-gated ion channel (TC 1.A.9) family.</text>
</comment>
<evidence type="ECO:0000256" key="3">
    <source>
        <dbReference type="ARBA" id="ARBA00022448"/>
    </source>
</evidence>
<dbReference type="PROSITE" id="PS00236">
    <property type="entry name" value="NEUROTR_ION_CHANNEL"/>
    <property type="match status" value="1"/>
</dbReference>
<evidence type="ECO:0000256" key="8">
    <source>
        <dbReference type="ARBA" id="ARBA00023065"/>
    </source>
</evidence>
<evidence type="ECO:0000313" key="15">
    <source>
        <dbReference type="Proteomes" id="UP000225706"/>
    </source>
</evidence>
<proteinExistence type="inferred from homology"/>
<dbReference type="PRINTS" id="PR00252">
    <property type="entry name" value="NRIONCHANNEL"/>
</dbReference>
<evidence type="ECO:0000256" key="11">
    <source>
        <dbReference type="RuleBase" id="RU000687"/>
    </source>
</evidence>
<dbReference type="Gene3D" id="1.20.58.390">
    <property type="entry name" value="Neurotransmitter-gated ion-channel transmembrane domain"/>
    <property type="match status" value="1"/>
</dbReference>
<dbReference type="Pfam" id="PF02931">
    <property type="entry name" value="Neur_chan_LBD"/>
    <property type="match status" value="1"/>
</dbReference>
<protein>
    <submittedName>
        <fullName evidence="14">Gamma-aminobutyric acid receptor subunit rho-1</fullName>
    </submittedName>
</protein>
<dbReference type="InterPro" id="IPR036719">
    <property type="entry name" value="Neuro-gated_channel_TM_sf"/>
</dbReference>
<dbReference type="FunFam" id="1.20.58.390:FF:000098">
    <property type="entry name" value="Predicted protein"/>
    <property type="match status" value="1"/>
</dbReference>
<feature type="transmembrane region" description="Helical" evidence="11">
    <location>
        <begin position="287"/>
        <end position="306"/>
    </location>
</feature>
<dbReference type="FunFam" id="2.70.170.10:FF:000045">
    <property type="entry name" value="Predicted protein"/>
    <property type="match status" value="1"/>
</dbReference>
<comment type="caution">
    <text evidence="14">The sequence shown here is derived from an EMBL/GenBank/DDBJ whole genome shotgun (WGS) entry which is preliminary data.</text>
</comment>
<evidence type="ECO:0000259" key="13">
    <source>
        <dbReference type="Pfam" id="PF02932"/>
    </source>
</evidence>
<keyword evidence="3 11" id="KW-0813">Transport</keyword>
<accession>A0A2B4SGY3</accession>
<dbReference type="SUPFAM" id="SSF90112">
    <property type="entry name" value="Neurotransmitter-gated ion-channel transmembrane pore"/>
    <property type="match status" value="1"/>
</dbReference>
<feature type="transmembrane region" description="Helical" evidence="11">
    <location>
        <begin position="224"/>
        <end position="243"/>
    </location>
</feature>
<evidence type="ECO:0000256" key="2">
    <source>
        <dbReference type="ARBA" id="ARBA00004236"/>
    </source>
</evidence>
<dbReference type="GO" id="GO:0004888">
    <property type="term" value="F:transmembrane signaling receptor activity"/>
    <property type="evidence" value="ECO:0007669"/>
    <property type="project" value="InterPro"/>
</dbReference>
<dbReference type="CDD" id="cd19049">
    <property type="entry name" value="LGIC_TM_anion"/>
    <property type="match status" value="1"/>
</dbReference>
<comment type="subcellular location">
    <subcellularLocation>
        <location evidence="2">Cell membrane</location>
    </subcellularLocation>
    <subcellularLocation>
        <location evidence="1">Membrane</location>
        <topology evidence="1">Multi-pass membrane protein</topology>
    </subcellularLocation>
</comment>
<dbReference type="InterPro" id="IPR036734">
    <property type="entry name" value="Neur_chan_lig-bd_sf"/>
</dbReference>
<feature type="transmembrane region" description="Helical" evidence="11">
    <location>
        <begin position="250"/>
        <end position="267"/>
    </location>
</feature>
<dbReference type="InterPro" id="IPR006028">
    <property type="entry name" value="GABAA/Glycine_rcpt"/>
</dbReference>
<dbReference type="PANTHER" id="PTHR18945">
    <property type="entry name" value="NEUROTRANSMITTER GATED ION CHANNEL"/>
    <property type="match status" value="1"/>
</dbReference>
<dbReference type="GO" id="GO:0005886">
    <property type="term" value="C:plasma membrane"/>
    <property type="evidence" value="ECO:0007669"/>
    <property type="project" value="UniProtKB-SubCell"/>
</dbReference>
<feature type="transmembrane region" description="Helical" evidence="11">
    <location>
        <begin position="375"/>
        <end position="396"/>
    </location>
</feature>
<sequence>MNDTSKQWIINSSTIFQNLMKDYDPSIAPFTPDKPVQVALTLEILAFGEVKEAKMEYGLDLYFLQAWTDIRLAQGQGRNFEFSGNDIKKIWTPDTYFMNAKKTEIKNVMKDNQMVFIMPNGLVVQMSRITLDVACHMELQMYPFDRQKCELIIESFSLTESKLNYSWGNLATEKCVVDVYDDAMAQYEYKGVKLSYKHKKISSAAFSNLYATFVFDRRTSYTVLQVYVPSYMIVLLSFMALWIPKDAVPARVALGITTVLTIVYFLGTVNSSMPRVSYMKAIDCHLFVSFGFVFATMLEYIIVLNISDRKKRTMSADENFELGLLNNLTSDDSPQNKRYQAGVPNACFRLFSCKNKRKKGMYTPSVNAVDRYARVLMPSVYGIFVLVYWVICALLSPQKESLDLC</sequence>
<dbReference type="InterPro" id="IPR018000">
    <property type="entry name" value="Neurotransmitter_ion_chnl_CS"/>
</dbReference>
<dbReference type="Pfam" id="PF02932">
    <property type="entry name" value="Neur_chan_memb"/>
    <property type="match status" value="1"/>
</dbReference>
<keyword evidence="14" id="KW-0675">Receptor</keyword>
<keyword evidence="15" id="KW-1185">Reference proteome</keyword>
<dbReference type="OrthoDB" id="442503at2759"/>
<dbReference type="EMBL" id="LSMT01000089">
    <property type="protein sequence ID" value="PFX28110.1"/>
    <property type="molecule type" value="Genomic_DNA"/>
</dbReference>
<dbReference type="PRINTS" id="PR00253">
    <property type="entry name" value="GABAARECEPTR"/>
</dbReference>
<evidence type="ECO:0000256" key="5">
    <source>
        <dbReference type="ARBA" id="ARBA00022692"/>
    </source>
</evidence>
<keyword evidence="6" id="KW-0732">Signal</keyword>
<evidence type="ECO:0000256" key="10">
    <source>
        <dbReference type="ARBA" id="ARBA00023303"/>
    </source>
</evidence>
<dbReference type="CDD" id="cd18990">
    <property type="entry name" value="LGIC_ECD_GABAAR"/>
    <property type="match status" value="1"/>
</dbReference>
<dbReference type="InterPro" id="IPR006201">
    <property type="entry name" value="Neur_channel"/>
</dbReference>
<reference evidence="15" key="1">
    <citation type="journal article" date="2017" name="bioRxiv">
        <title>Comparative analysis of the genomes of Stylophora pistillata and Acropora digitifera provides evidence for extensive differences between species of corals.</title>
        <authorList>
            <person name="Voolstra C.R."/>
            <person name="Li Y."/>
            <person name="Liew Y.J."/>
            <person name="Baumgarten S."/>
            <person name="Zoccola D."/>
            <person name="Flot J.-F."/>
            <person name="Tambutte S."/>
            <person name="Allemand D."/>
            <person name="Aranda M."/>
        </authorList>
    </citation>
    <scope>NUCLEOTIDE SEQUENCE [LARGE SCALE GENOMIC DNA]</scope>
</reference>
<dbReference type="STRING" id="50429.A0A2B4SGY3"/>
<evidence type="ECO:0000256" key="7">
    <source>
        <dbReference type="ARBA" id="ARBA00022989"/>
    </source>
</evidence>
<keyword evidence="4" id="KW-1003">Cell membrane</keyword>
<evidence type="ECO:0000313" key="14">
    <source>
        <dbReference type="EMBL" id="PFX28110.1"/>
    </source>
</evidence>
<dbReference type="Gene3D" id="2.70.170.10">
    <property type="entry name" value="Neurotransmitter-gated ion-channel ligand-binding domain"/>
    <property type="match status" value="1"/>
</dbReference>
<keyword evidence="7 11" id="KW-1133">Transmembrane helix</keyword>
<organism evidence="14 15">
    <name type="scientific">Stylophora pistillata</name>
    <name type="common">Smooth cauliflower coral</name>
    <dbReference type="NCBI Taxonomy" id="50429"/>
    <lineage>
        <taxon>Eukaryota</taxon>
        <taxon>Metazoa</taxon>
        <taxon>Cnidaria</taxon>
        <taxon>Anthozoa</taxon>
        <taxon>Hexacorallia</taxon>
        <taxon>Scleractinia</taxon>
        <taxon>Astrocoeniina</taxon>
        <taxon>Pocilloporidae</taxon>
        <taxon>Stylophora</taxon>
    </lineage>
</organism>
<gene>
    <name evidence="14" type="primary">Gabrr1</name>
    <name evidence="14" type="ORF">AWC38_SpisGene7169</name>
</gene>
<keyword evidence="9 11" id="KW-0472">Membrane</keyword>
<keyword evidence="5 11" id="KW-0812">Transmembrane</keyword>
<dbReference type="InterPro" id="IPR038050">
    <property type="entry name" value="Neuro_actylchol_rec"/>
</dbReference>
<evidence type="ECO:0000256" key="9">
    <source>
        <dbReference type="ARBA" id="ARBA00023136"/>
    </source>
</evidence>
<dbReference type="AlphaFoldDB" id="A0A2B4SGY3"/>